<dbReference type="Proteomes" id="UP001596287">
    <property type="component" value="Unassembled WGS sequence"/>
</dbReference>
<evidence type="ECO:0000313" key="4">
    <source>
        <dbReference type="EMBL" id="MFC6096028.1"/>
    </source>
</evidence>
<evidence type="ECO:0000256" key="1">
    <source>
        <dbReference type="ARBA" id="ARBA00006432"/>
    </source>
</evidence>
<keyword evidence="2" id="KW-0436">Ligase</keyword>
<dbReference type="SUPFAM" id="SSF56801">
    <property type="entry name" value="Acetyl-CoA synthetase-like"/>
    <property type="match status" value="1"/>
</dbReference>
<comment type="caution">
    <text evidence="4">The sequence shown here is derived from an EMBL/GenBank/DDBJ whole genome shotgun (WGS) entry which is preliminary data.</text>
</comment>
<evidence type="ECO:0000256" key="2">
    <source>
        <dbReference type="ARBA" id="ARBA00022598"/>
    </source>
</evidence>
<organism evidence="4 5">
    <name type="scientific">Flavobacterium qiangtangense</name>
    <dbReference type="NCBI Taxonomy" id="1442595"/>
    <lineage>
        <taxon>Bacteria</taxon>
        <taxon>Pseudomonadati</taxon>
        <taxon>Bacteroidota</taxon>
        <taxon>Flavobacteriia</taxon>
        <taxon>Flavobacteriales</taxon>
        <taxon>Flavobacteriaceae</taxon>
        <taxon>Flavobacterium</taxon>
    </lineage>
</organism>
<dbReference type="Gene3D" id="3.40.50.12780">
    <property type="entry name" value="N-terminal domain of ligase-like"/>
    <property type="match status" value="1"/>
</dbReference>
<protein>
    <submittedName>
        <fullName evidence="4">AMP-binding protein</fullName>
    </submittedName>
</protein>
<proteinExistence type="inferred from homology"/>
<dbReference type="RefSeq" id="WP_379790814.1">
    <property type="nucleotide sequence ID" value="NZ_JBHSQB010000004.1"/>
</dbReference>
<dbReference type="InterPro" id="IPR045851">
    <property type="entry name" value="AMP-bd_C_sf"/>
</dbReference>
<comment type="similarity">
    <text evidence="1">Belongs to the ATP-dependent AMP-binding enzyme family.</text>
</comment>
<dbReference type="Pfam" id="PF00501">
    <property type="entry name" value="AMP-binding"/>
    <property type="match status" value="1"/>
</dbReference>
<evidence type="ECO:0000313" key="5">
    <source>
        <dbReference type="Proteomes" id="UP001596287"/>
    </source>
</evidence>
<dbReference type="PANTHER" id="PTHR43201">
    <property type="entry name" value="ACYL-COA SYNTHETASE"/>
    <property type="match status" value="1"/>
</dbReference>
<keyword evidence="5" id="KW-1185">Reference proteome</keyword>
<dbReference type="Gene3D" id="3.30.300.30">
    <property type="match status" value="1"/>
</dbReference>
<dbReference type="InterPro" id="IPR000873">
    <property type="entry name" value="AMP-dep_synth/lig_dom"/>
</dbReference>
<accession>A0ABW1PK72</accession>
<sequence>METPTYNNVHNRFKLNGFSLDRDDLCRIAYSYIKEGEAYEKPVGMFILDWFDQNDYIEMTTSGTTGAPKKIKVDKQSMVNSALSTGDFFELEPGNRVLHCLPAQYVAGKMMLVRGFILGLDIDFVEPTSTPLERNDQTYDFGAMVPLQVQHSLDKLPQIKKLIIGGAKVSSALTKELVEIPTEIYETYGMTETITHIAAKKVGEEAFKVLPNITVSEDERHCLVINAPRISVETIVTNDVVKILNDQEFIWLGRIDNVINSGGVKLFPEQIEEKLSHKINRRFFVASRESEELGEMLVLAVEGDPYVIDDQAFGDLGKYEKPKVVLFVPKFSETSTGKVLRAESLESVS</sequence>
<gene>
    <name evidence="4" type="ORF">ACFPVY_05170</name>
</gene>
<reference evidence="5" key="1">
    <citation type="journal article" date="2019" name="Int. J. Syst. Evol. Microbiol.">
        <title>The Global Catalogue of Microorganisms (GCM) 10K type strain sequencing project: providing services to taxonomists for standard genome sequencing and annotation.</title>
        <authorList>
            <consortium name="The Broad Institute Genomics Platform"/>
            <consortium name="The Broad Institute Genome Sequencing Center for Infectious Disease"/>
            <person name="Wu L."/>
            <person name="Ma J."/>
        </authorList>
    </citation>
    <scope>NUCLEOTIDE SEQUENCE [LARGE SCALE GENOMIC DNA]</scope>
    <source>
        <strain evidence="5">CCUG 49679</strain>
    </source>
</reference>
<dbReference type="EMBL" id="JBHSQB010000004">
    <property type="protein sequence ID" value="MFC6096028.1"/>
    <property type="molecule type" value="Genomic_DNA"/>
</dbReference>
<name>A0ABW1PK72_9FLAO</name>
<dbReference type="PANTHER" id="PTHR43201:SF5">
    <property type="entry name" value="MEDIUM-CHAIN ACYL-COA LIGASE ACSF2, MITOCHONDRIAL"/>
    <property type="match status" value="1"/>
</dbReference>
<feature type="domain" description="AMP-dependent synthetase/ligase" evidence="3">
    <location>
        <begin position="59"/>
        <end position="199"/>
    </location>
</feature>
<evidence type="ECO:0000259" key="3">
    <source>
        <dbReference type="Pfam" id="PF00501"/>
    </source>
</evidence>
<dbReference type="InterPro" id="IPR042099">
    <property type="entry name" value="ANL_N_sf"/>
</dbReference>